<dbReference type="Proteomes" id="UP000183670">
    <property type="component" value="Unassembled WGS sequence"/>
</dbReference>
<sequence>MRAKKYKMTTYKLRILPLFLLVIGLTTLTSSCKKKDMSLKLNKPHNIRGVVSYKRSFPDLNDAHLEVAKKIGISPLADREEAEAMKEKLTHITDNEFYAVDSLTHSIPYLVPRASALLDTIGSNFLDSLAAKGLNPNQVIITSVLRTENDVKRLRRRNGNASANSAHCFGATFDVSWKRFKKVEDKDGRPMQDVSADTLKLVLSEVLRDLRQAEKCYIKYELKQGCFHITAR</sequence>
<evidence type="ECO:0000313" key="1">
    <source>
        <dbReference type="EMBL" id="SDB79331.1"/>
    </source>
</evidence>
<reference evidence="1 2" key="1">
    <citation type="submission" date="2016-10" db="EMBL/GenBank/DDBJ databases">
        <authorList>
            <person name="de Groot N.N."/>
        </authorList>
    </citation>
    <scope>NUCLEOTIDE SEQUENCE [LARGE SCALE GENOMIC DNA]</scope>
    <source>
        <strain evidence="1 2">NLAE-zl-C500</strain>
    </source>
</reference>
<name>A0A1G6GBF8_BACOV</name>
<dbReference type="InterPro" id="IPR043769">
    <property type="entry name" value="DUF5715"/>
</dbReference>
<dbReference type="PROSITE" id="PS51257">
    <property type="entry name" value="PROKAR_LIPOPROTEIN"/>
    <property type="match status" value="1"/>
</dbReference>
<protein>
    <submittedName>
        <fullName evidence="1">Uncharacterized protein</fullName>
    </submittedName>
</protein>
<organism evidence="1 2">
    <name type="scientific">Bacteroides ovatus</name>
    <dbReference type="NCBI Taxonomy" id="28116"/>
    <lineage>
        <taxon>Bacteria</taxon>
        <taxon>Pseudomonadati</taxon>
        <taxon>Bacteroidota</taxon>
        <taxon>Bacteroidia</taxon>
        <taxon>Bacteroidales</taxon>
        <taxon>Bacteroidaceae</taxon>
        <taxon>Bacteroides</taxon>
    </lineage>
</organism>
<dbReference type="EMBL" id="FMYE01000072">
    <property type="protein sequence ID" value="SDB79331.1"/>
    <property type="molecule type" value="Genomic_DNA"/>
</dbReference>
<evidence type="ECO:0000313" key="2">
    <source>
        <dbReference type="Proteomes" id="UP000183670"/>
    </source>
</evidence>
<proteinExistence type="predicted"/>
<accession>A0A1G6GBF8</accession>
<gene>
    <name evidence="1" type="ORF">SAMN05192581_10722</name>
</gene>
<dbReference type="Pfam" id="PF18979">
    <property type="entry name" value="DUF5715"/>
    <property type="match status" value="1"/>
</dbReference>
<dbReference type="AlphaFoldDB" id="A0A1G6GBF8"/>